<dbReference type="CDD" id="cd22191">
    <property type="entry name" value="DPBB_RlpA_EXP_N-like"/>
    <property type="match status" value="1"/>
</dbReference>
<comment type="caution">
    <text evidence="3">The sequence shown here is derived from an EMBL/GenBank/DDBJ whole genome shotgun (WGS) entry which is preliminary data.</text>
</comment>
<dbReference type="Gene3D" id="2.40.40.10">
    <property type="entry name" value="RlpA-like domain"/>
    <property type="match status" value="1"/>
</dbReference>
<dbReference type="InterPro" id="IPR036908">
    <property type="entry name" value="RlpA-like_sf"/>
</dbReference>
<accession>A0A9P4XU94</accession>
<dbReference type="InterPro" id="IPR051477">
    <property type="entry name" value="Expansin_CellWall"/>
</dbReference>
<keyword evidence="1 2" id="KW-0732">Signal</keyword>
<dbReference type="PANTHER" id="PTHR31836">
    <property type="match status" value="1"/>
</dbReference>
<proteinExistence type="predicted"/>
<dbReference type="PANTHER" id="PTHR31836:SF28">
    <property type="entry name" value="SRCR DOMAIN-CONTAINING PROTEIN-RELATED"/>
    <property type="match status" value="1"/>
</dbReference>
<evidence type="ECO:0000256" key="1">
    <source>
        <dbReference type="ARBA" id="ARBA00022729"/>
    </source>
</evidence>
<organism evidence="3 4">
    <name type="scientific">Cryphonectria parasitica (strain ATCC 38755 / EP155)</name>
    <dbReference type="NCBI Taxonomy" id="660469"/>
    <lineage>
        <taxon>Eukaryota</taxon>
        <taxon>Fungi</taxon>
        <taxon>Dikarya</taxon>
        <taxon>Ascomycota</taxon>
        <taxon>Pezizomycotina</taxon>
        <taxon>Sordariomycetes</taxon>
        <taxon>Sordariomycetidae</taxon>
        <taxon>Diaporthales</taxon>
        <taxon>Cryphonectriaceae</taxon>
        <taxon>Cryphonectria-Endothia species complex</taxon>
        <taxon>Cryphonectria</taxon>
    </lineage>
</organism>
<name>A0A9P4XU94_CRYP1</name>
<sequence>MSPSYLTAFLSAMLLAAPALVRASPLQSPPNPLLQRGSYSGQMTWIGPTTGAYTSCGAVYDDSSMYVAVDPSLLQCSGESGTSMTITCNGKTVQATAIDKCMGCASDHIDVATAVYEACGFSTSDGGSQTSGISWSF</sequence>
<protein>
    <recommendedName>
        <fullName evidence="5">RlpA-like protein double-psi beta-barrel domain-containing protein</fullName>
    </recommendedName>
</protein>
<dbReference type="Proteomes" id="UP000803844">
    <property type="component" value="Unassembled WGS sequence"/>
</dbReference>
<evidence type="ECO:0000313" key="3">
    <source>
        <dbReference type="EMBL" id="KAF3761083.1"/>
    </source>
</evidence>
<dbReference type="OrthoDB" id="406505at2759"/>
<feature type="chain" id="PRO_5040288745" description="RlpA-like protein double-psi beta-barrel domain-containing protein" evidence="2">
    <location>
        <begin position="24"/>
        <end position="137"/>
    </location>
</feature>
<reference evidence="3" key="1">
    <citation type="journal article" date="2020" name="Phytopathology">
        <title>Genome sequence of the chestnut blight fungus Cryphonectria parasitica EP155: A fundamental resource for an archetypical invasive plant pathogen.</title>
        <authorList>
            <person name="Crouch J.A."/>
            <person name="Dawe A."/>
            <person name="Aerts A."/>
            <person name="Barry K."/>
            <person name="Churchill A.C.L."/>
            <person name="Grimwood J."/>
            <person name="Hillman B."/>
            <person name="Milgroom M.G."/>
            <person name="Pangilinan J."/>
            <person name="Smith M."/>
            <person name="Salamov A."/>
            <person name="Schmutz J."/>
            <person name="Yadav J."/>
            <person name="Grigoriev I.V."/>
            <person name="Nuss D."/>
        </authorList>
    </citation>
    <scope>NUCLEOTIDE SEQUENCE</scope>
    <source>
        <strain evidence="3">EP155</strain>
    </source>
</reference>
<dbReference type="EMBL" id="MU032352">
    <property type="protein sequence ID" value="KAF3761083.1"/>
    <property type="molecule type" value="Genomic_DNA"/>
</dbReference>
<dbReference type="GeneID" id="63842758"/>
<evidence type="ECO:0008006" key="5">
    <source>
        <dbReference type="Google" id="ProtNLM"/>
    </source>
</evidence>
<evidence type="ECO:0000313" key="4">
    <source>
        <dbReference type="Proteomes" id="UP000803844"/>
    </source>
</evidence>
<dbReference type="SUPFAM" id="SSF50685">
    <property type="entry name" value="Barwin-like endoglucanases"/>
    <property type="match status" value="1"/>
</dbReference>
<dbReference type="RefSeq" id="XP_040772062.1">
    <property type="nucleotide sequence ID" value="XM_040925629.1"/>
</dbReference>
<dbReference type="AlphaFoldDB" id="A0A9P4XU94"/>
<keyword evidence="4" id="KW-1185">Reference proteome</keyword>
<evidence type="ECO:0000256" key="2">
    <source>
        <dbReference type="SAM" id="SignalP"/>
    </source>
</evidence>
<gene>
    <name evidence="3" type="ORF">M406DRAFT_73527</name>
</gene>
<feature type="signal peptide" evidence="2">
    <location>
        <begin position="1"/>
        <end position="23"/>
    </location>
</feature>